<evidence type="ECO:0000313" key="2">
    <source>
        <dbReference type="EMBL" id="KAF4033048.1"/>
    </source>
</evidence>
<comment type="caution">
    <text evidence="2">The sequence shown here is derived from an EMBL/GenBank/DDBJ whole genome shotgun (WGS) entry which is preliminary data.</text>
</comment>
<organism evidence="2 3">
    <name type="scientific">Phytophthora infestans</name>
    <name type="common">Potato late blight agent</name>
    <name type="synonym">Botrytis infestans</name>
    <dbReference type="NCBI Taxonomy" id="4787"/>
    <lineage>
        <taxon>Eukaryota</taxon>
        <taxon>Sar</taxon>
        <taxon>Stramenopiles</taxon>
        <taxon>Oomycota</taxon>
        <taxon>Peronosporomycetes</taxon>
        <taxon>Peronosporales</taxon>
        <taxon>Peronosporaceae</taxon>
        <taxon>Phytophthora</taxon>
    </lineage>
</organism>
<dbReference type="EMBL" id="WSZM01000436">
    <property type="protein sequence ID" value="KAF4033048.1"/>
    <property type="molecule type" value="Genomic_DNA"/>
</dbReference>
<gene>
    <name evidence="2" type="ORF">GN244_ATG15036</name>
</gene>
<name>A0A833W7Y7_PHYIN</name>
<evidence type="ECO:0000313" key="3">
    <source>
        <dbReference type="Proteomes" id="UP000602510"/>
    </source>
</evidence>
<evidence type="ECO:0000256" key="1">
    <source>
        <dbReference type="SAM" id="MobiDB-lite"/>
    </source>
</evidence>
<dbReference type="Proteomes" id="UP000602510">
    <property type="component" value="Unassembled WGS sequence"/>
</dbReference>
<dbReference type="AlphaFoldDB" id="A0A833W7Y7"/>
<protein>
    <submittedName>
        <fullName evidence="2">Uncharacterized protein</fullName>
    </submittedName>
</protein>
<accession>A0A833W7Y7</accession>
<sequence length="125" mass="13699">MGLKRSLRAEKATEELNDEDEDRGKVSAFLTKVGGWVNRKKKIDPKIAAKADDLKKSPNIGPKVLAKADSRVLAGTESKVLTRVDSKAMKNTVPAVPKELTAVNSKMSKEGKEVMKKLDGLRIRV</sequence>
<proteinExistence type="predicted"/>
<reference evidence="2" key="1">
    <citation type="submission" date="2020-04" db="EMBL/GenBank/DDBJ databases">
        <title>Hybrid Assembly of Korean Phytophthora infestans isolates.</title>
        <authorList>
            <person name="Prokchorchik M."/>
            <person name="Lee Y."/>
            <person name="Seo J."/>
            <person name="Cho J.-H."/>
            <person name="Park Y.-E."/>
            <person name="Jang D.-C."/>
            <person name="Im J.-S."/>
            <person name="Choi J.-G."/>
            <person name="Park H.-J."/>
            <person name="Lee G.-B."/>
            <person name="Lee Y.-G."/>
            <person name="Hong S.-Y."/>
            <person name="Cho K."/>
            <person name="Sohn K.H."/>
        </authorList>
    </citation>
    <scope>NUCLEOTIDE SEQUENCE</scope>
    <source>
        <strain evidence="2">KR_1_A1</strain>
    </source>
</reference>
<feature type="region of interest" description="Disordered" evidence="1">
    <location>
        <begin position="1"/>
        <end position="23"/>
    </location>
</feature>
<keyword evidence="3" id="KW-1185">Reference proteome</keyword>